<dbReference type="Proteomes" id="UP000729290">
    <property type="component" value="Unassembled WGS sequence"/>
</dbReference>
<evidence type="ECO:0000313" key="2">
    <source>
        <dbReference type="EMBL" id="MBM6877965.1"/>
    </source>
</evidence>
<dbReference type="PROSITE" id="PS50853">
    <property type="entry name" value="FN3"/>
    <property type="match status" value="1"/>
</dbReference>
<dbReference type="Gene3D" id="2.60.40.10">
    <property type="entry name" value="Immunoglobulins"/>
    <property type="match status" value="1"/>
</dbReference>
<dbReference type="SUPFAM" id="SSF49265">
    <property type="entry name" value="Fibronectin type III"/>
    <property type="match status" value="1"/>
</dbReference>
<comment type="caution">
    <text evidence="2">The sequence shown here is derived from an EMBL/GenBank/DDBJ whole genome shotgun (WGS) entry which is preliminary data.</text>
</comment>
<protein>
    <recommendedName>
        <fullName evidence="1">Fibronectin type-III domain-containing protein</fullName>
    </recommendedName>
</protein>
<evidence type="ECO:0000259" key="1">
    <source>
        <dbReference type="PROSITE" id="PS50853"/>
    </source>
</evidence>
<dbReference type="EMBL" id="JACSNV010000008">
    <property type="protein sequence ID" value="MBM6877965.1"/>
    <property type="molecule type" value="Genomic_DNA"/>
</dbReference>
<dbReference type="RefSeq" id="WP_205132796.1">
    <property type="nucleotide sequence ID" value="NZ_JACSNT010000002.1"/>
</dbReference>
<keyword evidence="3" id="KW-1185">Reference proteome</keyword>
<dbReference type="InterPro" id="IPR036116">
    <property type="entry name" value="FN3_sf"/>
</dbReference>
<dbReference type="InterPro" id="IPR003961">
    <property type="entry name" value="FN3_dom"/>
</dbReference>
<feature type="domain" description="Fibronectin type-III" evidence="1">
    <location>
        <begin position="1"/>
        <end position="67"/>
    </location>
</feature>
<organism evidence="2 3">
    <name type="scientific">Anaerotignum lactatifermentans</name>
    <dbReference type="NCBI Taxonomy" id="160404"/>
    <lineage>
        <taxon>Bacteria</taxon>
        <taxon>Bacillati</taxon>
        <taxon>Bacillota</taxon>
        <taxon>Clostridia</taxon>
        <taxon>Lachnospirales</taxon>
        <taxon>Anaerotignaceae</taxon>
        <taxon>Anaerotignum</taxon>
    </lineage>
</organism>
<sequence length="87" mass="9201">MSNVTGCKVYYGTSQNALTKSVSATKNQVTVEGLENLQKYYFMVVGTSDGWESASSSVVSATPIPEDKPVAPTTLSVTAMDSALRFG</sequence>
<proteinExistence type="predicted"/>
<gene>
    <name evidence="2" type="ORF">H9X83_07300</name>
</gene>
<reference evidence="2 3" key="1">
    <citation type="journal article" date="2021" name="Sci. Rep.">
        <title>The distribution of antibiotic resistance genes in chicken gut microbiota commensals.</title>
        <authorList>
            <person name="Juricova H."/>
            <person name="Matiasovicova J."/>
            <person name="Kubasova T."/>
            <person name="Cejkova D."/>
            <person name="Rychlik I."/>
        </authorList>
    </citation>
    <scope>NUCLEOTIDE SEQUENCE [LARGE SCALE GENOMIC DNA]</scope>
    <source>
        <strain evidence="2 3">An431b</strain>
    </source>
</reference>
<dbReference type="InterPro" id="IPR013783">
    <property type="entry name" value="Ig-like_fold"/>
</dbReference>
<name>A0ABS2GA98_9FIRM</name>
<accession>A0ABS2GA98</accession>
<evidence type="ECO:0000313" key="3">
    <source>
        <dbReference type="Proteomes" id="UP000729290"/>
    </source>
</evidence>